<evidence type="ECO:0000256" key="3">
    <source>
        <dbReference type="ARBA" id="ARBA00022692"/>
    </source>
</evidence>
<organism evidence="8 9">
    <name type="scientific">Herbiconiux aconitum</name>
    <dbReference type="NCBI Taxonomy" id="2970913"/>
    <lineage>
        <taxon>Bacteria</taxon>
        <taxon>Bacillati</taxon>
        <taxon>Actinomycetota</taxon>
        <taxon>Actinomycetes</taxon>
        <taxon>Micrococcales</taxon>
        <taxon>Microbacteriaceae</taxon>
        <taxon>Herbiconiux</taxon>
    </lineage>
</organism>
<keyword evidence="4 7" id="KW-1133">Transmembrane helix</keyword>
<feature type="transmembrane region" description="Helical" evidence="7">
    <location>
        <begin position="249"/>
        <end position="268"/>
    </location>
</feature>
<dbReference type="PANTHER" id="PTHR30213">
    <property type="entry name" value="INNER MEMBRANE PROTEIN YHJD"/>
    <property type="match status" value="1"/>
</dbReference>
<feature type="transmembrane region" description="Helical" evidence="7">
    <location>
        <begin position="57"/>
        <end position="76"/>
    </location>
</feature>
<evidence type="ECO:0000313" key="9">
    <source>
        <dbReference type="Proteomes" id="UP001165584"/>
    </source>
</evidence>
<keyword evidence="9" id="KW-1185">Reference proteome</keyword>
<sequence>MGEDPTLRDRLEQHFEEPIARVTTITQHTLALFPTRVWRRFLAGNGFLLSSGMSYQALFAVFAAVYIVFAGAGIWLTGSPETMDALIQLINTYVPGLIGTDGSPGVISADDLTTVTGSSMSVLTVTGIAAFVVLVWTAIGWITYSRMAVRAIFGLPKDHRSYVLLKARDFLVALVLGAALFAAAVLSVASTAAIDWLLSLLDEPLKDWSSLLVGAAGLAVVYLIDMIALMVLFRFLADAHLTIKRMSGGALLGGAALLLLQVLGGQLLGGATRNPLLSTFVVFIALLLWFRLTSIVTLVAASWIAVAVEDRGQSLYEPTPEEQAALEHDALVLAAQVRLRQATQAFEAASWWRRPAARWRRDAAEEELESLQHPPPPTATLR</sequence>
<feature type="transmembrane region" description="Helical" evidence="7">
    <location>
        <begin position="214"/>
        <end position="237"/>
    </location>
</feature>
<evidence type="ECO:0000256" key="1">
    <source>
        <dbReference type="ARBA" id="ARBA00004651"/>
    </source>
</evidence>
<evidence type="ECO:0000256" key="5">
    <source>
        <dbReference type="ARBA" id="ARBA00023136"/>
    </source>
</evidence>
<keyword evidence="3 7" id="KW-0812">Transmembrane</keyword>
<proteinExistence type="predicted"/>
<dbReference type="Pfam" id="PF03631">
    <property type="entry name" value="Virul_fac_BrkB"/>
    <property type="match status" value="1"/>
</dbReference>
<evidence type="ECO:0000256" key="4">
    <source>
        <dbReference type="ARBA" id="ARBA00022989"/>
    </source>
</evidence>
<dbReference type="EMBL" id="JANLCM010000001">
    <property type="protein sequence ID" value="MCS5717291.1"/>
    <property type="molecule type" value="Genomic_DNA"/>
</dbReference>
<evidence type="ECO:0000256" key="6">
    <source>
        <dbReference type="SAM" id="MobiDB-lite"/>
    </source>
</evidence>
<dbReference type="Proteomes" id="UP001165584">
    <property type="component" value="Unassembled WGS sequence"/>
</dbReference>
<keyword evidence="2" id="KW-1003">Cell membrane</keyword>
<accession>A0ABT2GME2</accession>
<evidence type="ECO:0000256" key="2">
    <source>
        <dbReference type="ARBA" id="ARBA00022475"/>
    </source>
</evidence>
<protein>
    <submittedName>
        <fullName evidence="8">YihY/virulence factor BrkB family protein</fullName>
    </submittedName>
</protein>
<feature type="region of interest" description="Disordered" evidence="6">
    <location>
        <begin position="363"/>
        <end position="382"/>
    </location>
</feature>
<feature type="transmembrane region" description="Helical" evidence="7">
    <location>
        <begin position="128"/>
        <end position="149"/>
    </location>
</feature>
<dbReference type="InterPro" id="IPR017039">
    <property type="entry name" value="Virul_fac_BrkB"/>
</dbReference>
<gene>
    <name evidence="8" type="ORF">N1027_03980</name>
</gene>
<evidence type="ECO:0000313" key="8">
    <source>
        <dbReference type="EMBL" id="MCS5717291.1"/>
    </source>
</evidence>
<comment type="caution">
    <text evidence="8">The sequence shown here is derived from an EMBL/GenBank/DDBJ whole genome shotgun (WGS) entry which is preliminary data.</text>
</comment>
<evidence type="ECO:0000256" key="7">
    <source>
        <dbReference type="SAM" id="Phobius"/>
    </source>
</evidence>
<name>A0ABT2GME2_9MICO</name>
<feature type="transmembrane region" description="Helical" evidence="7">
    <location>
        <begin position="170"/>
        <end position="194"/>
    </location>
</feature>
<dbReference type="RefSeq" id="WP_259505426.1">
    <property type="nucleotide sequence ID" value="NZ_JANLCM010000001.1"/>
</dbReference>
<feature type="transmembrane region" description="Helical" evidence="7">
    <location>
        <begin position="280"/>
        <end position="306"/>
    </location>
</feature>
<feature type="compositionally biased region" description="Pro residues" evidence="6">
    <location>
        <begin position="373"/>
        <end position="382"/>
    </location>
</feature>
<keyword evidence="5 7" id="KW-0472">Membrane</keyword>
<comment type="subcellular location">
    <subcellularLocation>
        <location evidence="1">Cell membrane</location>
        <topology evidence="1">Multi-pass membrane protein</topology>
    </subcellularLocation>
</comment>
<reference evidence="8" key="1">
    <citation type="submission" date="2022-08" db="EMBL/GenBank/DDBJ databases">
        <authorList>
            <person name="Deng Y."/>
            <person name="Han X.-F."/>
            <person name="Zhang Y.-Q."/>
        </authorList>
    </citation>
    <scope>NUCLEOTIDE SEQUENCE</scope>
    <source>
        <strain evidence="8">CPCC 205763</strain>
    </source>
</reference>
<dbReference type="PANTHER" id="PTHR30213:SF1">
    <property type="entry name" value="INNER MEMBRANE PROTEIN YHJD"/>
    <property type="match status" value="1"/>
</dbReference>